<dbReference type="EMBL" id="JANAVB010029217">
    <property type="protein sequence ID" value="KAJ6815176.1"/>
    <property type="molecule type" value="Genomic_DNA"/>
</dbReference>
<organism evidence="2 3">
    <name type="scientific">Iris pallida</name>
    <name type="common">Sweet iris</name>
    <dbReference type="NCBI Taxonomy" id="29817"/>
    <lineage>
        <taxon>Eukaryota</taxon>
        <taxon>Viridiplantae</taxon>
        <taxon>Streptophyta</taxon>
        <taxon>Embryophyta</taxon>
        <taxon>Tracheophyta</taxon>
        <taxon>Spermatophyta</taxon>
        <taxon>Magnoliopsida</taxon>
        <taxon>Liliopsida</taxon>
        <taxon>Asparagales</taxon>
        <taxon>Iridaceae</taxon>
        <taxon>Iridoideae</taxon>
        <taxon>Irideae</taxon>
        <taxon>Iris</taxon>
    </lineage>
</organism>
<keyword evidence="3" id="KW-1185">Reference proteome</keyword>
<evidence type="ECO:0000256" key="1">
    <source>
        <dbReference type="SAM" id="MobiDB-lite"/>
    </source>
</evidence>
<evidence type="ECO:0000313" key="3">
    <source>
        <dbReference type="Proteomes" id="UP001140949"/>
    </source>
</evidence>
<comment type="caution">
    <text evidence="2">The sequence shown here is derived from an EMBL/GenBank/DDBJ whole genome shotgun (WGS) entry which is preliminary data.</text>
</comment>
<dbReference type="Proteomes" id="UP001140949">
    <property type="component" value="Unassembled WGS sequence"/>
</dbReference>
<protein>
    <submittedName>
        <fullName evidence="2">Leucine-rich repeat extensin-like protein 3</fullName>
    </submittedName>
</protein>
<evidence type="ECO:0000313" key="2">
    <source>
        <dbReference type="EMBL" id="KAJ6815176.1"/>
    </source>
</evidence>
<accession>A0AAX6FFN6</accession>
<dbReference type="AlphaFoldDB" id="A0AAX6FFN6"/>
<name>A0AAX6FFN6_IRIPA</name>
<reference evidence="2" key="1">
    <citation type="journal article" date="2023" name="GigaByte">
        <title>Genome assembly of the bearded iris, Iris pallida Lam.</title>
        <authorList>
            <person name="Bruccoleri R.E."/>
            <person name="Oakeley E.J."/>
            <person name="Faust A.M.E."/>
            <person name="Altorfer M."/>
            <person name="Dessus-Babus S."/>
            <person name="Burckhardt D."/>
            <person name="Oertli M."/>
            <person name="Naumann U."/>
            <person name="Petersen F."/>
            <person name="Wong J."/>
        </authorList>
    </citation>
    <scope>NUCLEOTIDE SEQUENCE</scope>
    <source>
        <strain evidence="2">GSM-AAB239-AS_SAM_17_03QT</strain>
    </source>
</reference>
<proteinExistence type="predicted"/>
<feature type="region of interest" description="Disordered" evidence="1">
    <location>
        <begin position="1"/>
        <end position="20"/>
    </location>
</feature>
<reference evidence="2" key="2">
    <citation type="submission" date="2023-04" db="EMBL/GenBank/DDBJ databases">
        <authorList>
            <person name="Bruccoleri R.E."/>
            <person name="Oakeley E.J."/>
            <person name="Faust A.-M."/>
            <person name="Dessus-Babus S."/>
            <person name="Altorfer M."/>
            <person name="Burckhardt D."/>
            <person name="Oertli M."/>
            <person name="Naumann U."/>
            <person name="Petersen F."/>
            <person name="Wong J."/>
        </authorList>
    </citation>
    <scope>NUCLEOTIDE SEQUENCE</scope>
    <source>
        <strain evidence="2">GSM-AAB239-AS_SAM_17_03QT</strain>
        <tissue evidence="2">Leaf</tissue>
    </source>
</reference>
<gene>
    <name evidence="2" type="ORF">M6B38_135610</name>
</gene>
<sequence length="56" mass="6332">MTTDEEVQGTKPPRTILKQDRDREVHISGRRVGSSLQGWASPLLYVKPPFWVAAII</sequence>